<dbReference type="AlphaFoldDB" id="A0A9X2EJM8"/>
<proteinExistence type="predicted"/>
<keyword evidence="2" id="KW-1185">Reference proteome</keyword>
<organism evidence="1 2">
    <name type="scientific">Microbulbifer okhotskensis</name>
    <dbReference type="NCBI Taxonomy" id="2926617"/>
    <lineage>
        <taxon>Bacteria</taxon>
        <taxon>Pseudomonadati</taxon>
        <taxon>Pseudomonadota</taxon>
        <taxon>Gammaproteobacteria</taxon>
        <taxon>Cellvibrionales</taxon>
        <taxon>Microbulbiferaceae</taxon>
        <taxon>Microbulbifer</taxon>
    </lineage>
</organism>
<accession>A0A9X2EJM8</accession>
<dbReference type="EMBL" id="JALBWM010000002">
    <property type="protein sequence ID" value="MCO1332906.1"/>
    <property type="molecule type" value="Genomic_DNA"/>
</dbReference>
<keyword evidence="1" id="KW-0378">Hydrolase</keyword>
<dbReference type="GO" id="GO:0004177">
    <property type="term" value="F:aminopeptidase activity"/>
    <property type="evidence" value="ECO:0007669"/>
    <property type="project" value="UniProtKB-KW"/>
</dbReference>
<dbReference type="PIRSF" id="PIRSF029285">
    <property type="entry name" value="Aminopept"/>
    <property type="match status" value="1"/>
</dbReference>
<dbReference type="Proteomes" id="UP001139028">
    <property type="component" value="Unassembled WGS sequence"/>
</dbReference>
<dbReference type="InterPro" id="IPR014553">
    <property type="entry name" value="Aminopept"/>
</dbReference>
<keyword evidence="1" id="KW-0645">Protease</keyword>
<comment type="caution">
    <text evidence="1">The sequence shown here is derived from an EMBL/GenBank/DDBJ whole genome shotgun (WGS) entry which is preliminary data.</text>
</comment>
<reference evidence="1" key="1">
    <citation type="journal article" date="2022" name="Arch. Microbiol.">
        <title>Microbulbifer okhotskensis sp. nov., isolated from a deep bottom sediment of the Okhotsk Sea.</title>
        <authorList>
            <person name="Romanenko L."/>
            <person name="Kurilenko V."/>
            <person name="Otstavnykh N."/>
            <person name="Velansky P."/>
            <person name="Isaeva M."/>
            <person name="Mikhailov V."/>
        </authorList>
    </citation>
    <scope>NUCLEOTIDE SEQUENCE</scope>
    <source>
        <strain evidence="1">OS29</strain>
    </source>
</reference>
<evidence type="ECO:0000313" key="2">
    <source>
        <dbReference type="Proteomes" id="UP001139028"/>
    </source>
</evidence>
<gene>
    <name evidence="1" type="ORF">MO867_01010</name>
</gene>
<keyword evidence="1" id="KW-0031">Aminopeptidase</keyword>
<name>A0A9X2EJM8_9GAMM</name>
<sequence length="381" mass="43781">MYISIYDLRFSVRPRVWLVALIVTLLYGCETAGYYFQAATGQWRILSARQPIDEVVQDANTSEKLQRQLQLVQEIRAYAAQELRLPVGQAYSAYVQLEDEYPVWNVLAAPEFSLTPKRWCYPVAGCASYRGYFRKSAASAKASSLRHQGYDVYLGAVPAYSTLGWFNDPVLSSFVNWPPERLAGLLFHELAHRRVYVAGDTRFNESFATAVSEIALPDWLRSQGLSSSAEETQGQALAVRHLMNAARKELQPIYQSSLPDEEKREEKEKILSRLRRCYWRMAADWTYPARYQVYIEKTNNATLALAAEYESLVPAFQQLYLNSDGWEDFYNATERLGALEKSEREPRLLELSVEYRQTHVDTGRRNDFDTQACMHNGQENL</sequence>
<protein>
    <submittedName>
        <fullName evidence="1">Aminopeptidase</fullName>
    </submittedName>
</protein>
<dbReference type="Pfam" id="PF10023">
    <property type="entry name" value="Aminopep"/>
    <property type="match status" value="1"/>
</dbReference>
<evidence type="ECO:0000313" key="1">
    <source>
        <dbReference type="EMBL" id="MCO1332906.1"/>
    </source>
</evidence>
<dbReference type="RefSeq" id="WP_252464071.1">
    <property type="nucleotide sequence ID" value="NZ_JALBWM010000002.1"/>
</dbReference>